<feature type="chain" id="PRO_5012319441" evidence="1">
    <location>
        <begin position="20"/>
        <end position="493"/>
    </location>
</feature>
<accession>A0A1M6ST99</accession>
<name>A0A1M6ST99_XYLRU</name>
<dbReference type="AlphaFoldDB" id="A0A1M6ST99"/>
<keyword evidence="1" id="KW-0732">Signal</keyword>
<dbReference type="PROSITE" id="PS51257">
    <property type="entry name" value="PROKAR_LIPOPROTEIN"/>
    <property type="match status" value="1"/>
</dbReference>
<dbReference type="Gene3D" id="2.120.10.30">
    <property type="entry name" value="TolB, C-terminal domain"/>
    <property type="match status" value="1"/>
</dbReference>
<feature type="signal peptide" evidence="1">
    <location>
        <begin position="1"/>
        <end position="19"/>
    </location>
</feature>
<dbReference type="Proteomes" id="UP000184130">
    <property type="component" value="Unassembled WGS sequence"/>
</dbReference>
<reference evidence="2 3" key="1">
    <citation type="submission" date="2016-11" db="EMBL/GenBank/DDBJ databases">
        <authorList>
            <person name="Jaros S."/>
            <person name="Januszkiewicz K."/>
            <person name="Wedrychowicz H."/>
        </authorList>
    </citation>
    <scope>NUCLEOTIDE SEQUENCE [LARGE SCALE GENOMIC DNA]</scope>
    <source>
        <strain evidence="2 3">KHT3</strain>
    </source>
</reference>
<dbReference type="InterPro" id="IPR011042">
    <property type="entry name" value="6-blade_b-propeller_TolB-like"/>
</dbReference>
<dbReference type="SUPFAM" id="SSF82171">
    <property type="entry name" value="DPP6 N-terminal domain-like"/>
    <property type="match status" value="1"/>
</dbReference>
<dbReference type="Pfam" id="PF07676">
    <property type="entry name" value="PD40"/>
    <property type="match status" value="1"/>
</dbReference>
<proteinExistence type="predicted"/>
<dbReference type="InterPro" id="IPR011659">
    <property type="entry name" value="WD40"/>
</dbReference>
<evidence type="ECO:0000313" key="2">
    <source>
        <dbReference type="EMBL" id="SHK47962.1"/>
    </source>
</evidence>
<sequence length="493" mass="56553">MAKMYSSIRNIVLSIGCWALVACSPTPTNVTKVNQTPEIYPDYVGVTIPVDIAPLNFAMADDAFATIDVEVKGTKGGSIHANGDYADFDVDEWHQLLKQNKGGALTFAVCAKKDGQWTGYQEFTVNVSDEPLEAWGITYRRIPPSYEMYSKMGLYQRNLSNFDEEALLVNTQTPNQCLNCHTANRTNPDQFVFHVRGNHGATAIGKNGIELLKAKNDSLGGSMVYPYWHPGGRYCAFSTNKTSQMFHTNMKNKRIEVYDSSSDVFVYDTETHTVLGDTIIMKKYWAENTPAFSPDGKWLYFTTAKRQIYPTDYDKEKYSLCRISFDEKTGKLGEQVDTLQSAESTGKSYTWPRPSYDGRYLMYTQTDFGYFSIWHPEADLWLLDLQTGETRPMTEVNSERTESWHNWNVNSRWFLFTSRRENGLYTQIYLSMLDKQGQATKPFLLPQRDPKRYYRELLYSFNTPDFTSKPVDYDSYQTAMKLSGKERVATKFQ</sequence>
<evidence type="ECO:0000313" key="3">
    <source>
        <dbReference type="Proteomes" id="UP000184130"/>
    </source>
</evidence>
<evidence type="ECO:0000256" key="1">
    <source>
        <dbReference type="SAM" id="SignalP"/>
    </source>
</evidence>
<gene>
    <name evidence="2" type="ORF">SAMN05216463_10428</name>
</gene>
<dbReference type="EMBL" id="FRBD01000004">
    <property type="protein sequence ID" value="SHK47962.1"/>
    <property type="molecule type" value="Genomic_DNA"/>
</dbReference>
<organism evidence="2 3">
    <name type="scientific">Xylanibacter ruminicola</name>
    <name type="common">Prevotella ruminicola</name>
    <dbReference type="NCBI Taxonomy" id="839"/>
    <lineage>
        <taxon>Bacteria</taxon>
        <taxon>Pseudomonadati</taxon>
        <taxon>Bacteroidota</taxon>
        <taxon>Bacteroidia</taxon>
        <taxon>Bacteroidales</taxon>
        <taxon>Prevotellaceae</taxon>
        <taxon>Xylanibacter</taxon>
    </lineage>
</organism>
<protein>
    <submittedName>
        <fullName evidence="2">WD40-like Beta Propeller Repeat</fullName>
    </submittedName>
</protein>
<dbReference type="OrthoDB" id="1117425at2"/>